<dbReference type="Pfam" id="PF04357">
    <property type="entry name" value="TamB"/>
    <property type="match status" value="1"/>
</dbReference>
<sequence>VSKRHRRLLTRYPRLVLLGLVAAVVIAVVATVTVDLGPVLRKHVERVGTELMGRPLHIGKLSVYLFRGQFLVEDFVIDGPTLEDRAFLTADQVVISIPWSALFRGELLFDSVAISDWAMVVESFPGDRHTFPDLSELALAEDTWFVTTLSEIHAERGQFTYEDHAAPWRIVGRDFDISVTKMLDYRGHAEFSGGTVQIQSFEPMQAALQADFQIDDGKVIFDQLDLQTDGTESSLMGAADIMNWPEQFYQIRSELDLPILRDVFFPNEAFTLSGDGDFVGTFHLYDGGRDLRGEFSSERLGIDSNPFSDVRGSLEWRRDGFDIYESSAVFHDGTLELSYALTSEDEGGAGVASLEVTYDDLDLSSLTDFPEFDTLPLAGRAAGLNKMSWPRSSFADREGTGRIEVSPPDLITLQERRSPMGTIVNTSPSRNVLEGRLALGGVIEYSLGSGVIDIASGSQLATPHTFLSFEGQTAYGLDSRLPFHMTSSNLQESDRVLAGLMTVFERPTQVVEIGGSGTFDGELTGDLIDPSVTGRFEAEPRVWDVMWGAWEGEATIENGYATVPESILTKGFSQMLIDGRFTFDYPRTDGDEEFNGRFNAEQWPVLDLRTAFEQLEYPVEGLITGDFHLYGEYIAPFGFARPTVREVIAYGEPFESATALLRYEGGGVRLDGIEIRKREGLITGAAYVDWGGTYTFNADGRRIPVGLVAAVSMPELPLDGLLQFTAGGSGSFDWPIYDVQGRIDTLLIRGETIGPMTGRVGVRNEQASVELEVASPLMAVSASGQVAITPEADAELTIRFTDTSLDPFLRAFAPRFLPFADTAGSGALRVLGPLSNLAKLNVTASIEQLQLVLYDYEVRNNDLIQIILDQEVVQISKVQLEGEDTELSVSGEVRLGEDRFGLLVTGDANLAILQGFFSDIRSAGNAEIVAEIRGLLEAPVLSGSLEITDGRLRHSSLPHSFEQVNGRVTFDNGNLRMDDLTATLGGGDVQFGGSISLDGYRLDEFSMLAIGDEIQLRYPEEFRSTVDANLVLQGPVENPVLSGAVEVNDARWVRTLETNAGLFDMLNQGAAVAGAPTADAIAFPLNFDIRVNVPGTLRINDRNTRIVSSGELTLRGTPISPQLFGFMEIDRGEVFFEGNRYVVTRGSMDFTNPREINPFFDVEAETSVRVPGEIYRVVFHVAGTTDRFVPTLSSDPPLPSSDILSLLLGNVRDPAEGELRAIRTADETEQQLLQARAAQLVTDQLSSGFGRVLESSLGVDSFEITPSLSDAALRETTELRPAARLTIGKRVSDRIYATLSRTLTGIEQDLLILLEYDQSEQLSWVLSQNEDRTYALDFRVRHAF</sequence>
<evidence type="ECO:0000259" key="5">
    <source>
        <dbReference type="Pfam" id="PF04357"/>
    </source>
</evidence>
<evidence type="ECO:0000256" key="3">
    <source>
        <dbReference type="ARBA" id="ARBA00022989"/>
    </source>
</evidence>
<accession>A0A381QLZ5</accession>
<comment type="subcellular location">
    <subcellularLocation>
        <location evidence="1">Membrane</location>
        <topology evidence="1">Single-pass membrane protein</topology>
    </subcellularLocation>
</comment>
<proteinExistence type="predicted"/>
<dbReference type="GO" id="GO:0005886">
    <property type="term" value="C:plasma membrane"/>
    <property type="evidence" value="ECO:0007669"/>
    <property type="project" value="InterPro"/>
</dbReference>
<evidence type="ECO:0000256" key="2">
    <source>
        <dbReference type="ARBA" id="ARBA00022692"/>
    </source>
</evidence>
<name>A0A381QLZ5_9ZZZZ</name>
<keyword evidence="3" id="KW-1133">Transmembrane helix</keyword>
<feature type="domain" description="Translocation and assembly module TamB C-terminal" evidence="5">
    <location>
        <begin position="979"/>
        <end position="1331"/>
    </location>
</feature>
<keyword evidence="2" id="KW-0812">Transmembrane</keyword>
<evidence type="ECO:0000256" key="4">
    <source>
        <dbReference type="ARBA" id="ARBA00023136"/>
    </source>
</evidence>
<dbReference type="PANTHER" id="PTHR36985">
    <property type="entry name" value="TRANSLOCATION AND ASSEMBLY MODULE SUBUNIT TAMB"/>
    <property type="match status" value="1"/>
</dbReference>
<reference evidence="6" key="1">
    <citation type="submission" date="2018-05" db="EMBL/GenBank/DDBJ databases">
        <authorList>
            <person name="Lanie J.A."/>
            <person name="Ng W.-L."/>
            <person name="Kazmierczak K.M."/>
            <person name="Andrzejewski T.M."/>
            <person name="Davidsen T.M."/>
            <person name="Wayne K.J."/>
            <person name="Tettelin H."/>
            <person name="Glass J.I."/>
            <person name="Rusch D."/>
            <person name="Podicherti R."/>
            <person name="Tsui H.-C.T."/>
            <person name="Winkler M.E."/>
        </authorList>
    </citation>
    <scope>NUCLEOTIDE SEQUENCE</scope>
</reference>
<evidence type="ECO:0000256" key="1">
    <source>
        <dbReference type="ARBA" id="ARBA00004167"/>
    </source>
</evidence>
<protein>
    <recommendedName>
        <fullName evidence="5">Translocation and assembly module TamB C-terminal domain-containing protein</fullName>
    </recommendedName>
</protein>
<feature type="non-terminal residue" evidence="6">
    <location>
        <position position="1"/>
    </location>
</feature>
<dbReference type="InterPro" id="IPR007452">
    <property type="entry name" value="TamB_C"/>
</dbReference>
<dbReference type="GO" id="GO:0097347">
    <property type="term" value="C:TAM protein secretion complex"/>
    <property type="evidence" value="ECO:0007669"/>
    <property type="project" value="TreeGrafter"/>
</dbReference>
<gene>
    <name evidence="6" type="ORF">METZ01_LOCUS33240</name>
</gene>
<dbReference type="PANTHER" id="PTHR36985:SF1">
    <property type="entry name" value="TRANSLOCATION AND ASSEMBLY MODULE SUBUNIT TAMB"/>
    <property type="match status" value="1"/>
</dbReference>
<keyword evidence="4" id="KW-0472">Membrane</keyword>
<dbReference type="GO" id="GO:0009306">
    <property type="term" value="P:protein secretion"/>
    <property type="evidence" value="ECO:0007669"/>
    <property type="project" value="InterPro"/>
</dbReference>
<dbReference type="EMBL" id="UINC01001425">
    <property type="protein sequence ID" value="SUZ80386.1"/>
    <property type="molecule type" value="Genomic_DNA"/>
</dbReference>
<organism evidence="6">
    <name type="scientific">marine metagenome</name>
    <dbReference type="NCBI Taxonomy" id="408172"/>
    <lineage>
        <taxon>unclassified sequences</taxon>
        <taxon>metagenomes</taxon>
        <taxon>ecological metagenomes</taxon>
    </lineage>
</organism>
<evidence type="ECO:0000313" key="6">
    <source>
        <dbReference type="EMBL" id="SUZ80386.1"/>
    </source>
</evidence>